<evidence type="ECO:0000313" key="3">
    <source>
        <dbReference type="Proteomes" id="UP000707356"/>
    </source>
</evidence>
<proteinExistence type="predicted"/>
<feature type="compositionally biased region" description="Low complexity" evidence="1">
    <location>
        <begin position="112"/>
        <end position="128"/>
    </location>
</feature>
<feature type="compositionally biased region" description="Polar residues" evidence="1">
    <location>
        <begin position="129"/>
        <end position="138"/>
    </location>
</feature>
<sequence length="138" mass="15115">MPRRKRSSDTIDKAQRRLAGIRSIDPNLNLGNSLTTDSFATLINDSQQKLEAYNTALSIVDQTYNEILQTEQALAEYSERMLTGVASKYGRYSNEYVMAGGSPRRTTRRRTAQSAPTLASLPAPTPTTNGTKATVSAN</sequence>
<dbReference type="EMBL" id="JAHHHV010000063">
    <property type="protein sequence ID" value="MBW4465734.1"/>
    <property type="molecule type" value="Genomic_DNA"/>
</dbReference>
<gene>
    <name evidence="2" type="ORF">KME07_09895</name>
</gene>
<evidence type="ECO:0000256" key="1">
    <source>
        <dbReference type="SAM" id="MobiDB-lite"/>
    </source>
</evidence>
<protein>
    <submittedName>
        <fullName evidence="2">Uncharacterized protein</fullName>
    </submittedName>
</protein>
<reference evidence="2" key="1">
    <citation type="submission" date="2021-05" db="EMBL/GenBank/DDBJ databases">
        <authorList>
            <person name="Pietrasiak N."/>
            <person name="Ward R."/>
            <person name="Stajich J.E."/>
            <person name="Kurbessoian T."/>
        </authorList>
    </citation>
    <scope>NUCLEOTIDE SEQUENCE</scope>
    <source>
        <strain evidence="2">GSE-TBD4-15B</strain>
    </source>
</reference>
<feature type="region of interest" description="Disordered" evidence="1">
    <location>
        <begin position="99"/>
        <end position="138"/>
    </location>
</feature>
<accession>A0A951U4G6</accession>
<comment type="caution">
    <text evidence="2">The sequence shown here is derived from an EMBL/GenBank/DDBJ whole genome shotgun (WGS) entry which is preliminary data.</text>
</comment>
<dbReference type="AlphaFoldDB" id="A0A951U4G6"/>
<evidence type="ECO:0000313" key="2">
    <source>
        <dbReference type="EMBL" id="MBW4465734.1"/>
    </source>
</evidence>
<name>A0A951U4G6_9CYAN</name>
<reference evidence="2" key="2">
    <citation type="journal article" date="2022" name="Microbiol. Resour. Announc.">
        <title>Metagenome Sequencing to Explore Phylogenomics of Terrestrial Cyanobacteria.</title>
        <authorList>
            <person name="Ward R.D."/>
            <person name="Stajich J.E."/>
            <person name="Johansen J.R."/>
            <person name="Huntemann M."/>
            <person name="Clum A."/>
            <person name="Foster B."/>
            <person name="Foster B."/>
            <person name="Roux S."/>
            <person name="Palaniappan K."/>
            <person name="Varghese N."/>
            <person name="Mukherjee S."/>
            <person name="Reddy T.B.K."/>
            <person name="Daum C."/>
            <person name="Copeland A."/>
            <person name="Chen I.A."/>
            <person name="Ivanova N.N."/>
            <person name="Kyrpides N.C."/>
            <person name="Shapiro N."/>
            <person name="Eloe-Fadrosh E.A."/>
            <person name="Pietrasiak N."/>
        </authorList>
    </citation>
    <scope>NUCLEOTIDE SEQUENCE</scope>
    <source>
        <strain evidence="2">GSE-TBD4-15B</strain>
    </source>
</reference>
<dbReference type="Proteomes" id="UP000707356">
    <property type="component" value="Unassembled WGS sequence"/>
</dbReference>
<organism evidence="2 3">
    <name type="scientific">Pegethrix bostrychoides GSE-TBD4-15B</name>
    <dbReference type="NCBI Taxonomy" id="2839662"/>
    <lineage>
        <taxon>Bacteria</taxon>
        <taxon>Bacillati</taxon>
        <taxon>Cyanobacteriota</taxon>
        <taxon>Cyanophyceae</taxon>
        <taxon>Oculatellales</taxon>
        <taxon>Oculatellaceae</taxon>
        <taxon>Pegethrix</taxon>
    </lineage>
</organism>